<dbReference type="AlphaFoldDB" id="A0AAD5R3A8"/>
<protein>
    <submittedName>
        <fullName evidence="1">Uncharacterized protein</fullName>
    </submittedName>
</protein>
<proteinExistence type="predicted"/>
<reference evidence="1" key="1">
    <citation type="submission" date="2021-06" db="EMBL/GenBank/DDBJ databases">
        <title>Parelaphostrongylus tenuis whole genome reference sequence.</title>
        <authorList>
            <person name="Garwood T.J."/>
            <person name="Larsen P.A."/>
            <person name="Fountain-Jones N.M."/>
            <person name="Garbe J.R."/>
            <person name="Macchietto M.G."/>
            <person name="Kania S.A."/>
            <person name="Gerhold R.W."/>
            <person name="Richards J.E."/>
            <person name="Wolf T.M."/>
        </authorList>
    </citation>
    <scope>NUCLEOTIDE SEQUENCE</scope>
    <source>
        <strain evidence="1">MNPRO001-30</strain>
        <tissue evidence="1">Meninges</tissue>
    </source>
</reference>
<comment type="caution">
    <text evidence="1">The sequence shown here is derived from an EMBL/GenBank/DDBJ whole genome shotgun (WGS) entry which is preliminary data.</text>
</comment>
<evidence type="ECO:0000313" key="2">
    <source>
        <dbReference type="Proteomes" id="UP001196413"/>
    </source>
</evidence>
<dbReference type="Proteomes" id="UP001196413">
    <property type="component" value="Unassembled WGS sequence"/>
</dbReference>
<dbReference type="EMBL" id="JAHQIW010006299">
    <property type="protein sequence ID" value="KAJ1368772.1"/>
    <property type="molecule type" value="Genomic_DNA"/>
</dbReference>
<accession>A0AAD5R3A8</accession>
<sequence>MANYHIDTYFAMPNMLYLLKCWREAPYDALVNFDIIDDYAFSLSLMACPLISTELRIIFVPIGTPINTSVSLGWAHGGEVLRRLCSSTLLVLNILQLEAQAI</sequence>
<evidence type="ECO:0000313" key="1">
    <source>
        <dbReference type="EMBL" id="KAJ1368772.1"/>
    </source>
</evidence>
<gene>
    <name evidence="1" type="ORF">KIN20_030049</name>
</gene>
<keyword evidence="2" id="KW-1185">Reference proteome</keyword>
<organism evidence="1 2">
    <name type="scientific">Parelaphostrongylus tenuis</name>
    <name type="common">Meningeal worm</name>
    <dbReference type="NCBI Taxonomy" id="148309"/>
    <lineage>
        <taxon>Eukaryota</taxon>
        <taxon>Metazoa</taxon>
        <taxon>Ecdysozoa</taxon>
        <taxon>Nematoda</taxon>
        <taxon>Chromadorea</taxon>
        <taxon>Rhabditida</taxon>
        <taxon>Rhabditina</taxon>
        <taxon>Rhabditomorpha</taxon>
        <taxon>Strongyloidea</taxon>
        <taxon>Metastrongylidae</taxon>
        <taxon>Parelaphostrongylus</taxon>
    </lineage>
</organism>
<name>A0AAD5R3A8_PARTN</name>